<feature type="region of interest" description="Disordered" evidence="1">
    <location>
        <begin position="65"/>
        <end position="89"/>
    </location>
</feature>
<feature type="compositionally biased region" description="Basic and acidic residues" evidence="1">
    <location>
        <begin position="68"/>
        <end position="89"/>
    </location>
</feature>
<dbReference type="Proteomes" id="UP000017836">
    <property type="component" value="Unassembled WGS sequence"/>
</dbReference>
<dbReference type="EMBL" id="KI395390">
    <property type="protein sequence ID" value="ERM98347.1"/>
    <property type="molecule type" value="Genomic_DNA"/>
</dbReference>
<name>W1NR92_AMBTC</name>
<protein>
    <submittedName>
        <fullName evidence="2">Uncharacterized protein</fullName>
    </submittedName>
</protein>
<sequence length="89" mass="10114">MRMGIPRLRPDCTTQANTSRTLLRRRVRSDQEEEAMALGAAPHRYATLCSLSTLMRKSAATLTVSREGSMRRLGQDKYRGSLRSKDVWT</sequence>
<dbReference type="Gramene" id="ERM98347">
    <property type="protein sequence ID" value="ERM98347"/>
    <property type="gene ID" value="AMTR_s00170p00056030"/>
</dbReference>
<evidence type="ECO:0000256" key="1">
    <source>
        <dbReference type="SAM" id="MobiDB-lite"/>
    </source>
</evidence>
<dbReference type="AlphaFoldDB" id="W1NR92"/>
<dbReference type="HOGENOM" id="CLU_2457821_0_0_1"/>
<proteinExistence type="predicted"/>
<evidence type="ECO:0000313" key="2">
    <source>
        <dbReference type="EMBL" id="ERM98347.1"/>
    </source>
</evidence>
<evidence type="ECO:0000313" key="3">
    <source>
        <dbReference type="Proteomes" id="UP000017836"/>
    </source>
</evidence>
<keyword evidence="3" id="KW-1185">Reference proteome</keyword>
<organism evidence="2 3">
    <name type="scientific">Amborella trichopoda</name>
    <dbReference type="NCBI Taxonomy" id="13333"/>
    <lineage>
        <taxon>Eukaryota</taxon>
        <taxon>Viridiplantae</taxon>
        <taxon>Streptophyta</taxon>
        <taxon>Embryophyta</taxon>
        <taxon>Tracheophyta</taxon>
        <taxon>Spermatophyta</taxon>
        <taxon>Magnoliopsida</taxon>
        <taxon>Amborellales</taxon>
        <taxon>Amborellaceae</taxon>
        <taxon>Amborella</taxon>
    </lineage>
</organism>
<accession>W1NR92</accession>
<reference evidence="3" key="1">
    <citation type="journal article" date="2013" name="Science">
        <title>The Amborella genome and the evolution of flowering plants.</title>
        <authorList>
            <consortium name="Amborella Genome Project"/>
        </authorList>
    </citation>
    <scope>NUCLEOTIDE SEQUENCE [LARGE SCALE GENOMIC DNA]</scope>
</reference>
<gene>
    <name evidence="2" type="ORF">AMTR_s00170p00056030</name>
</gene>